<dbReference type="InterPro" id="IPR036390">
    <property type="entry name" value="WH_DNA-bd_sf"/>
</dbReference>
<dbReference type="GO" id="GO:0003700">
    <property type="term" value="F:DNA-binding transcription factor activity"/>
    <property type="evidence" value="ECO:0007669"/>
    <property type="project" value="TreeGrafter"/>
</dbReference>
<keyword evidence="3" id="KW-0804">Transcription</keyword>
<dbReference type="Pfam" id="PF01614">
    <property type="entry name" value="IclR_C"/>
    <property type="match status" value="1"/>
</dbReference>
<proteinExistence type="predicted"/>
<sequence>MTMSDSKNKTTINSVTKSLRVLDLLAKNPTGLQIKEISSDLKLNLSSTYHLLNTFLLAGYIQKTSNDKYTLGYKIPYLNHAYLQSGVSSYNLSSFLRELQVETQETCYLGIEQNQEIIIGEILESSQAIKISALYVGFKGYAHARATTKAIMAYWPEEKTRLYFRDNPMEMPDGSPAPSIDRLVKELQDIKGRGYSLDEDAFVSGISCVACPIFNAGKTVIASFSVSMPSDRYQSKRSELIRQVCETARRASKFLGYADGEETDDGGQCED</sequence>
<comment type="caution">
    <text evidence="6">The sequence shown here is derived from an EMBL/GenBank/DDBJ whole genome shotgun (WGS) entry which is preliminary data.</text>
</comment>
<keyword evidence="7" id="KW-1185">Reference proteome</keyword>
<reference evidence="6 7" key="1">
    <citation type="journal article" date="2009" name="Int. J. Syst. Evol. Microbiol.">
        <title>Paenibacillus contaminans sp. nov., isolated from a contaminated laboratory plate.</title>
        <authorList>
            <person name="Chou J.H."/>
            <person name="Lee J.H."/>
            <person name="Lin M.C."/>
            <person name="Chang P.S."/>
            <person name="Arun A.B."/>
            <person name="Young C.C."/>
            <person name="Chen W.M."/>
        </authorList>
    </citation>
    <scope>NUCLEOTIDE SEQUENCE [LARGE SCALE GENOMIC DNA]</scope>
    <source>
        <strain evidence="6 7">CKOBP-6</strain>
    </source>
</reference>
<keyword evidence="2" id="KW-0238">DNA-binding</keyword>
<dbReference type="SUPFAM" id="SSF46785">
    <property type="entry name" value="Winged helix' DNA-binding domain"/>
    <property type="match status" value="1"/>
</dbReference>
<dbReference type="InterPro" id="IPR036388">
    <property type="entry name" value="WH-like_DNA-bd_sf"/>
</dbReference>
<evidence type="ECO:0000313" key="6">
    <source>
        <dbReference type="EMBL" id="RAV19236.1"/>
    </source>
</evidence>
<dbReference type="InterPro" id="IPR050707">
    <property type="entry name" value="HTH_MetabolicPath_Reg"/>
</dbReference>
<dbReference type="Proteomes" id="UP000250369">
    <property type="component" value="Unassembled WGS sequence"/>
</dbReference>
<evidence type="ECO:0000259" key="5">
    <source>
        <dbReference type="PROSITE" id="PS51078"/>
    </source>
</evidence>
<evidence type="ECO:0000259" key="4">
    <source>
        <dbReference type="PROSITE" id="PS51077"/>
    </source>
</evidence>
<keyword evidence="1" id="KW-0805">Transcription regulation</keyword>
<dbReference type="InterPro" id="IPR005471">
    <property type="entry name" value="Tscrpt_reg_IclR_N"/>
</dbReference>
<evidence type="ECO:0000313" key="7">
    <source>
        <dbReference type="Proteomes" id="UP000250369"/>
    </source>
</evidence>
<feature type="domain" description="HTH iclR-type" evidence="4">
    <location>
        <begin position="12"/>
        <end position="73"/>
    </location>
</feature>
<dbReference type="Gene3D" id="1.10.10.10">
    <property type="entry name" value="Winged helix-like DNA-binding domain superfamily/Winged helix DNA-binding domain"/>
    <property type="match status" value="1"/>
</dbReference>
<dbReference type="GO" id="GO:0045892">
    <property type="term" value="P:negative regulation of DNA-templated transcription"/>
    <property type="evidence" value="ECO:0007669"/>
    <property type="project" value="UniProtKB-ARBA"/>
</dbReference>
<dbReference type="InterPro" id="IPR014757">
    <property type="entry name" value="Tscrpt_reg_IclR_C"/>
</dbReference>
<dbReference type="AlphaFoldDB" id="A0A329MIP8"/>
<dbReference type="Gene3D" id="3.30.450.40">
    <property type="match status" value="1"/>
</dbReference>
<name>A0A329MIP8_9BACL</name>
<dbReference type="EMBL" id="QMFB01000013">
    <property type="protein sequence ID" value="RAV19236.1"/>
    <property type="molecule type" value="Genomic_DNA"/>
</dbReference>
<accession>A0A329MIP8</accession>
<evidence type="ECO:0000256" key="3">
    <source>
        <dbReference type="ARBA" id="ARBA00023163"/>
    </source>
</evidence>
<feature type="domain" description="IclR-ED" evidence="5">
    <location>
        <begin position="74"/>
        <end position="257"/>
    </location>
</feature>
<evidence type="ECO:0000256" key="2">
    <source>
        <dbReference type="ARBA" id="ARBA00023125"/>
    </source>
</evidence>
<dbReference type="SUPFAM" id="SSF55781">
    <property type="entry name" value="GAF domain-like"/>
    <property type="match status" value="1"/>
</dbReference>
<organism evidence="6 7">
    <name type="scientific">Paenibacillus contaminans</name>
    <dbReference type="NCBI Taxonomy" id="450362"/>
    <lineage>
        <taxon>Bacteria</taxon>
        <taxon>Bacillati</taxon>
        <taxon>Bacillota</taxon>
        <taxon>Bacilli</taxon>
        <taxon>Bacillales</taxon>
        <taxon>Paenibacillaceae</taxon>
        <taxon>Paenibacillus</taxon>
    </lineage>
</organism>
<dbReference type="PANTHER" id="PTHR30136">
    <property type="entry name" value="HELIX-TURN-HELIX TRANSCRIPTIONAL REGULATOR, ICLR FAMILY"/>
    <property type="match status" value="1"/>
</dbReference>
<dbReference type="PANTHER" id="PTHR30136:SF24">
    <property type="entry name" value="HTH-TYPE TRANSCRIPTIONAL REPRESSOR ALLR"/>
    <property type="match status" value="1"/>
</dbReference>
<evidence type="ECO:0000256" key="1">
    <source>
        <dbReference type="ARBA" id="ARBA00023015"/>
    </source>
</evidence>
<gene>
    <name evidence="6" type="ORF">DQG23_22130</name>
</gene>
<dbReference type="SMART" id="SM00346">
    <property type="entry name" value="HTH_ICLR"/>
    <property type="match status" value="1"/>
</dbReference>
<dbReference type="Pfam" id="PF09339">
    <property type="entry name" value="HTH_IclR"/>
    <property type="match status" value="1"/>
</dbReference>
<evidence type="ECO:0008006" key="8">
    <source>
        <dbReference type="Google" id="ProtNLM"/>
    </source>
</evidence>
<dbReference type="GO" id="GO:0003677">
    <property type="term" value="F:DNA binding"/>
    <property type="evidence" value="ECO:0007669"/>
    <property type="project" value="UniProtKB-KW"/>
</dbReference>
<dbReference type="PROSITE" id="PS51078">
    <property type="entry name" value="ICLR_ED"/>
    <property type="match status" value="1"/>
</dbReference>
<dbReference type="PROSITE" id="PS51077">
    <property type="entry name" value="HTH_ICLR"/>
    <property type="match status" value="1"/>
</dbReference>
<dbReference type="InterPro" id="IPR029016">
    <property type="entry name" value="GAF-like_dom_sf"/>
</dbReference>
<protein>
    <recommendedName>
        <fullName evidence="8">IclR family transcriptional regulator</fullName>
    </recommendedName>
</protein>